<dbReference type="EMBL" id="CAADRP010000225">
    <property type="protein sequence ID" value="VFU25490.1"/>
    <property type="molecule type" value="Genomic_DNA"/>
</dbReference>
<dbReference type="PANTHER" id="PTHR36766">
    <property type="entry name" value="PLANT BROAD-SPECTRUM MILDEW RESISTANCE PROTEIN RPW8"/>
    <property type="match status" value="1"/>
</dbReference>
<dbReference type="GO" id="GO:0043531">
    <property type="term" value="F:ADP binding"/>
    <property type="evidence" value="ECO:0007669"/>
    <property type="project" value="InterPro"/>
</dbReference>
<dbReference type="PANTHER" id="PTHR36766:SF41">
    <property type="entry name" value="AAA+ ATPASE DOMAIN-CONTAINING PROTEIN"/>
    <property type="match status" value="1"/>
</dbReference>
<keyword evidence="1" id="KW-0611">Plant defense</keyword>
<dbReference type="Gene3D" id="3.40.50.300">
    <property type="entry name" value="P-loop containing nucleotide triphosphate hydrolases"/>
    <property type="match status" value="1"/>
</dbReference>
<dbReference type="InterPro" id="IPR042197">
    <property type="entry name" value="Apaf_helical"/>
</dbReference>
<dbReference type="AlphaFoldDB" id="A0A6N2KQJ0"/>
<evidence type="ECO:0000259" key="2">
    <source>
        <dbReference type="Pfam" id="PF00931"/>
    </source>
</evidence>
<dbReference type="Gene3D" id="1.10.8.430">
    <property type="entry name" value="Helical domain of apoptotic protease-activating factors"/>
    <property type="match status" value="1"/>
</dbReference>
<organism evidence="3">
    <name type="scientific">Salix viminalis</name>
    <name type="common">Common osier</name>
    <name type="synonym">Basket willow</name>
    <dbReference type="NCBI Taxonomy" id="40686"/>
    <lineage>
        <taxon>Eukaryota</taxon>
        <taxon>Viridiplantae</taxon>
        <taxon>Streptophyta</taxon>
        <taxon>Embryophyta</taxon>
        <taxon>Tracheophyta</taxon>
        <taxon>Spermatophyta</taxon>
        <taxon>Magnoliopsida</taxon>
        <taxon>eudicotyledons</taxon>
        <taxon>Gunneridae</taxon>
        <taxon>Pentapetalae</taxon>
        <taxon>rosids</taxon>
        <taxon>fabids</taxon>
        <taxon>Malpighiales</taxon>
        <taxon>Salicaceae</taxon>
        <taxon>Saliceae</taxon>
        <taxon>Salix</taxon>
    </lineage>
</organism>
<accession>A0A6N2KQJ0</accession>
<feature type="domain" description="NB-ARC" evidence="2">
    <location>
        <begin position="1"/>
        <end position="137"/>
    </location>
</feature>
<evidence type="ECO:0000256" key="1">
    <source>
        <dbReference type="ARBA" id="ARBA00022821"/>
    </source>
</evidence>
<sequence length="185" mass="21051">MGGVGKTALVTHLYNQLLRIPKTLNVYWITVSKDTSINRLQSSFAKRIGLDLSNEDDEMHRVVLLKEKLMKKQHKWVLILDDLWKAFDLQKLGIPDQAEGCKLILTTRSKKICQQMKTQHTIKVQPISEEEARTLFIERLGCYVTLSPEVKRIAVDVVRECAGLPLGIITMAGCMRSDGHMSEME</sequence>
<protein>
    <recommendedName>
        <fullName evidence="2">NB-ARC domain-containing protein</fullName>
    </recommendedName>
</protein>
<gene>
    <name evidence="3" type="ORF">SVIM_LOCUS60391</name>
</gene>
<dbReference type="InterPro" id="IPR002182">
    <property type="entry name" value="NB-ARC"/>
</dbReference>
<dbReference type="Pfam" id="PF00931">
    <property type="entry name" value="NB-ARC"/>
    <property type="match status" value="1"/>
</dbReference>
<reference evidence="3" key="1">
    <citation type="submission" date="2019-03" db="EMBL/GenBank/DDBJ databases">
        <authorList>
            <person name="Mank J."/>
            <person name="Almeida P."/>
        </authorList>
    </citation>
    <scope>NUCLEOTIDE SEQUENCE</scope>
    <source>
        <strain evidence="3">78183</strain>
    </source>
</reference>
<name>A0A6N2KQJ0_SALVM</name>
<dbReference type="GO" id="GO:0006952">
    <property type="term" value="P:defense response"/>
    <property type="evidence" value="ECO:0007669"/>
    <property type="project" value="UniProtKB-KW"/>
</dbReference>
<proteinExistence type="predicted"/>
<evidence type="ECO:0000313" key="3">
    <source>
        <dbReference type="EMBL" id="VFU25490.1"/>
    </source>
</evidence>
<dbReference type="InterPro" id="IPR027417">
    <property type="entry name" value="P-loop_NTPase"/>
</dbReference>
<dbReference type="SUPFAM" id="SSF52540">
    <property type="entry name" value="P-loop containing nucleoside triphosphate hydrolases"/>
    <property type="match status" value="1"/>
</dbReference>